<reference evidence="2 3" key="1">
    <citation type="journal article" date="2020" name="Mol. Plant">
        <title>The Chromosome-Based Rubber Tree Genome Provides New Insights into Spurge Genome Evolution and Rubber Biosynthesis.</title>
        <authorList>
            <person name="Liu J."/>
            <person name="Shi C."/>
            <person name="Shi C.C."/>
            <person name="Li W."/>
            <person name="Zhang Q.J."/>
            <person name="Zhang Y."/>
            <person name="Li K."/>
            <person name="Lu H.F."/>
            <person name="Shi C."/>
            <person name="Zhu S.T."/>
            <person name="Xiao Z.Y."/>
            <person name="Nan H."/>
            <person name="Yue Y."/>
            <person name="Zhu X.G."/>
            <person name="Wu Y."/>
            <person name="Hong X.N."/>
            <person name="Fan G.Y."/>
            <person name="Tong Y."/>
            <person name="Zhang D."/>
            <person name="Mao C.L."/>
            <person name="Liu Y.L."/>
            <person name="Hao S.J."/>
            <person name="Liu W.Q."/>
            <person name="Lv M.Q."/>
            <person name="Zhang H.B."/>
            <person name="Liu Y."/>
            <person name="Hu-Tang G.R."/>
            <person name="Wang J.P."/>
            <person name="Wang J.H."/>
            <person name="Sun Y.H."/>
            <person name="Ni S.B."/>
            <person name="Chen W.B."/>
            <person name="Zhang X.C."/>
            <person name="Jiao Y.N."/>
            <person name="Eichler E.E."/>
            <person name="Li G.H."/>
            <person name="Liu X."/>
            <person name="Gao L.Z."/>
        </authorList>
    </citation>
    <scope>NUCLEOTIDE SEQUENCE [LARGE SCALE GENOMIC DNA]</scope>
    <source>
        <strain evidence="3">cv. GT1</strain>
        <tissue evidence="2">Leaf</tissue>
    </source>
</reference>
<evidence type="ECO:0000313" key="2">
    <source>
        <dbReference type="EMBL" id="KAF2310816.1"/>
    </source>
</evidence>
<comment type="caution">
    <text evidence="2">The sequence shown here is derived from an EMBL/GenBank/DDBJ whole genome shotgun (WGS) entry which is preliminary data.</text>
</comment>
<feature type="compositionally biased region" description="Polar residues" evidence="1">
    <location>
        <begin position="203"/>
        <end position="230"/>
    </location>
</feature>
<dbReference type="EMBL" id="JAAGAX010000006">
    <property type="protein sequence ID" value="KAF2310816.1"/>
    <property type="molecule type" value="Genomic_DNA"/>
</dbReference>
<gene>
    <name evidence="2" type="ORF">GH714_017440</name>
</gene>
<sequence length="538" mass="57078">MTADVNVSENVSTSETEDKGGLDMSSYEDLPTPAADCNGVKDGNGNAEDDPDASYVFVAGNDTVPDEPADSADLNGKYEPVYNVVSDDNDIENEAAESEVDHVIEDVKAAAVEGDASSPLNIVVTSNDGKEGDDDAVEVSNGTVPIVGPEALDDQREVEEGNVNLDSPGGLKGTQDLSEAVEPEPEFLQVKFGDAKAGKENSMESIVSKESQVKTSTDVAESEPNQSGNVELTISADVAESELNQSGVLEVERSSQLEPNQSGNIVVTNSDDVAELEPNQSVSVEVTSGADVAESEPNQSSIAKTRLNVASQDTSQQNSSLKEIETLISCNAEIGRNEAPTSLDTENGKSSPCTRDNDTIGYPTNEITETVVQLKSEAVHGHITCDNGEYLPTDHQESVSQTIANDFAHASQTTTEGNKPSEVVRMIVHHNVAVEKINDDMRTETLVEKLDVNSSENVGSCSIGDREVVIEPGRSHLVTDTEPSCPFNDAETEVETDSTAIESREKVSTFSSDEVDKEIEVSLGAAKCVGSNSVSVER</sequence>
<feature type="region of interest" description="Disordered" evidence="1">
    <location>
        <begin position="338"/>
        <end position="362"/>
    </location>
</feature>
<name>A0A6A6MF00_HEVBR</name>
<feature type="region of interest" description="Disordered" evidence="1">
    <location>
        <begin position="120"/>
        <end position="180"/>
    </location>
</feature>
<proteinExistence type="predicted"/>
<feature type="region of interest" description="Disordered" evidence="1">
    <location>
        <begin position="194"/>
        <end position="230"/>
    </location>
</feature>
<feature type="compositionally biased region" description="Polar residues" evidence="1">
    <location>
        <begin position="1"/>
        <end position="14"/>
    </location>
</feature>
<evidence type="ECO:0000313" key="3">
    <source>
        <dbReference type="Proteomes" id="UP000467840"/>
    </source>
</evidence>
<evidence type="ECO:0000256" key="1">
    <source>
        <dbReference type="SAM" id="MobiDB-lite"/>
    </source>
</evidence>
<dbReference type="AlphaFoldDB" id="A0A6A6MF00"/>
<feature type="compositionally biased region" description="Polar residues" evidence="1">
    <location>
        <begin position="339"/>
        <end position="354"/>
    </location>
</feature>
<organism evidence="2 3">
    <name type="scientific">Hevea brasiliensis</name>
    <name type="common">Para rubber tree</name>
    <name type="synonym">Siphonia brasiliensis</name>
    <dbReference type="NCBI Taxonomy" id="3981"/>
    <lineage>
        <taxon>Eukaryota</taxon>
        <taxon>Viridiplantae</taxon>
        <taxon>Streptophyta</taxon>
        <taxon>Embryophyta</taxon>
        <taxon>Tracheophyta</taxon>
        <taxon>Spermatophyta</taxon>
        <taxon>Magnoliopsida</taxon>
        <taxon>eudicotyledons</taxon>
        <taxon>Gunneridae</taxon>
        <taxon>Pentapetalae</taxon>
        <taxon>rosids</taxon>
        <taxon>fabids</taxon>
        <taxon>Malpighiales</taxon>
        <taxon>Euphorbiaceae</taxon>
        <taxon>Crotonoideae</taxon>
        <taxon>Micrandreae</taxon>
        <taxon>Hevea</taxon>
    </lineage>
</organism>
<dbReference type="Proteomes" id="UP000467840">
    <property type="component" value="Chromosome 14"/>
</dbReference>
<feature type="compositionally biased region" description="Polar residues" evidence="1">
    <location>
        <begin position="296"/>
        <end position="320"/>
    </location>
</feature>
<keyword evidence="3" id="KW-1185">Reference proteome</keyword>
<feature type="region of interest" description="Disordered" evidence="1">
    <location>
        <begin position="1"/>
        <end position="77"/>
    </location>
</feature>
<protein>
    <submittedName>
        <fullName evidence="2">Uncharacterized protein</fullName>
    </submittedName>
</protein>
<feature type="region of interest" description="Disordered" evidence="1">
    <location>
        <begin position="283"/>
        <end position="320"/>
    </location>
</feature>
<accession>A0A6A6MF00</accession>